<organism evidence="3 4">
    <name type="scientific">Mycobacterium shottsii</name>
    <dbReference type="NCBI Taxonomy" id="133549"/>
    <lineage>
        <taxon>Bacteria</taxon>
        <taxon>Bacillati</taxon>
        <taxon>Actinomycetota</taxon>
        <taxon>Actinomycetes</taxon>
        <taxon>Mycobacteriales</taxon>
        <taxon>Mycobacteriaceae</taxon>
        <taxon>Mycobacterium</taxon>
        <taxon>Mycobacterium ulcerans group</taxon>
    </lineage>
</organism>
<dbReference type="InterPro" id="IPR029058">
    <property type="entry name" value="AB_hydrolase_fold"/>
</dbReference>
<evidence type="ECO:0000313" key="3">
    <source>
        <dbReference type="EMBL" id="BBX56401.1"/>
    </source>
</evidence>
<dbReference type="Gene3D" id="3.40.50.1820">
    <property type="entry name" value="alpha/beta hydrolase"/>
    <property type="match status" value="1"/>
</dbReference>
<dbReference type="KEGG" id="msho:MSHO_17460"/>
<keyword evidence="4" id="KW-1185">Reference proteome</keyword>
<dbReference type="Proteomes" id="UP000467164">
    <property type="component" value="Chromosome"/>
</dbReference>
<dbReference type="Pfam" id="PF08237">
    <property type="entry name" value="PE-PPE"/>
    <property type="match status" value="1"/>
</dbReference>
<feature type="domain" description="PE" evidence="1">
    <location>
        <begin position="4"/>
        <end position="94"/>
    </location>
</feature>
<evidence type="ECO:0008006" key="5">
    <source>
        <dbReference type="Google" id="ProtNLM"/>
    </source>
</evidence>
<name>A0A7I7L8J2_9MYCO</name>
<feature type="domain" description="PE-PPE" evidence="2">
    <location>
        <begin position="170"/>
        <end position="351"/>
    </location>
</feature>
<evidence type="ECO:0000259" key="2">
    <source>
        <dbReference type="Pfam" id="PF08237"/>
    </source>
</evidence>
<dbReference type="SUPFAM" id="SSF140459">
    <property type="entry name" value="PE/PPE dimer-like"/>
    <property type="match status" value="1"/>
</dbReference>
<accession>A0A7I7L8J2</accession>
<dbReference type="EMBL" id="AP022572">
    <property type="protein sequence ID" value="BBX56401.1"/>
    <property type="molecule type" value="Genomic_DNA"/>
</dbReference>
<protein>
    <recommendedName>
        <fullName evidence="5">PE family protein PE4</fullName>
    </recommendedName>
</protein>
<dbReference type="AlphaFoldDB" id="A0A7I7L8J2"/>
<dbReference type="Gene3D" id="1.10.287.850">
    <property type="entry name" value="HP0062-like domain"/>
    <property type="match status" value="1"/>
</dbReference>
<reference evidence="3 4" key="1">
    <citation type="journal article" date="2019" name="Emerg. Microbes Infect.">
        <title>Comprehensive subspecies identification of 175 nontuberculous mycobacteria species based on 7547 genomic profiles.</title>
        <authorList>
            <person name="Matsumoto Y."/>
            <person name="Kinjo T."/>
            <person name="Motooka D."/>
            <person name="Nabeya D."/>
            <person name="Jung N."/>
            <person name="Uechi K."/>
            <person name="Horii T."/>
            <person name="Iida T."/>
            <person name="Fujita J."/>
            <person name="Nakamura S."/>
        </authorList>
    </citation>
    <scope>NUCLEOTIDE SEQUENCE [LARGE SCALE GENOMIC DNA]</scope>
    <source>
        <strain evidence="3 4">JCM 12657</strain>
    </source>
</reference>
<dbReference type="InterPro" id="IPR000084">
    <property type="entry name" value="PE-PGRS_N"/>
</dbReference>
<dbReference type="InterPro" id="IPR013228">
    <property type="entry name" value="PE-PPE_C"/>
</dbReference>
<sequence length="352" mass="36500">MTDLLVSPQAMTATATEVAEIGLAIDQADLAVAGPTTGLAAAAADEVSEAIATLFDNYAQGYQAVSRQAAAFHDAFAQKLFAASDSYVRAEAAAVKALAWLTEPVANLFAPVLSGPESVAASATALLAGAPLKPVEAALILSESGVPTPSASYISDVYTKYVEPNFPSATAPQGVSTPNGLYPFTGIKDLTLDISLARGATILNDAILQQLAALSAGSSVAVLGYSQSAVLSSLVMPKLLAEGVTSSQVNFVLLGNPMNPNGGVLARFPDLTLPSLGFTFYGATPDNAFPNVSYTLEYDGFADFPRYPINLLADINAVMSIPFVHADYQHLTQAQLDSAVQLPTESPTQSTY</sequence>
<dbReference type="Pfam" id="PF00934">
    <property type="entry name" value="PE"/>
    <property type="match status" value="1"/>
</dbReference>
<proteinExistence type="predicted"/>
<dbReference type="InterPro" id="IPR038332">
    <property type="entry name" value="PPE_sf"/>
</dbReference>
<evidence type="ECO:0000313" key="4">
    <source>
        <dbReference type="Proteomes" id="UP000467164"/>
    </source>
</evidence>
<evidence type="ECO:0000259" key="1">
    <source>
        <dbReference type="Pfam" id="PF00934"/>
    </source>
</evidence>
<dbReference type="SUPFAM" id="SSF53474">
    <property type="entry name" value="alpha/beta-Hydrolases"/>
    <property type="match status" value="1"/>
</dbReference>
<gene>
    <name evidence="3" type="ORF">MSHO_17460</name>
</gene>